<dbReference type="Proteomes" id="UP000521872">
    <property type="component" value="Unassembled WGS sequence"/>
</dbReference>
<organism evidence="2 3">
    <name type="scientific">Agrocybe pediades</name>
    <dbReference type="NCBI Taxonomy" id="84607"/>
    <lineage>
        <taxon>Eukaryota</taxon>
        <taxon>Fungi</taxon>
        <taxon>Dikarya</taxon>
        <taxon>Basidiomycota</taxon>
        <taxon>Agaricomycotina</taxon>
        <taxon>Agaricomycetes</taxon>
        <taxon>Agaricomycetidae</taxon>
        <taxon>Agaricales</taxon>
        <taxon>Agaricineae</taxon>
        <taxon>Strophariaceae</taxon>
        <taxon>Agrocybe</taxon>
    </lineage>
</organism>
<evidence type="ECO:0000256" key="1">
    <source>
        <dbReference type="SAM" id="MobiDB-lite"/>
    </source>
</evidence>
<sequence>MGRSRQKTSNIGSINWTENKNTLIWSLLAELAKEDNHAALYGVQKGNKTIGSTKAKIHKGIASVLFPDLYPGNEDTLATRVKSKIEDLHNRYKKEVKRLTVTGGGLGGNDDSGSQEGAREEHLVCYVPADGVKRLTVTGGGLGGNDDSGSQEGAREEHLVCYVPADGVKRLTVTGGGLGGNDDSGSQEGAREEHLVCYVPADGPDHTTTVEAKNLWDDILAGFPFFKEMHRFLCGRPNTLPPVVTTGVGPNGRHVVHFQPLENGPSSVPSASPPSPTTEPGAVEPVKENIQTPALVPRKGARESSFSMDAIEKAKSSIQRVVKKSFEERLADATEANLKSADNRAAATLRMEKKRLHLDQLSHFDNKLKRDVKSKKLMPRNIVYSSASVTAVPLRPHTDV</sequence>
<proteinExistence type="predicted"/>
<accession>A0A8H4QQN1</accession>
<gene>
    <name evidence="2" type="ORF">D9613_003450</name>
</gene>
<feature type="region of interest" description="Disordered" evidence="1">
    <location>
        <begin position="260"/>
        <end position="290"/>
    </location>
</feature>
<comment type="caution">
    <text evidence="2">The sequence shown here is derived from an EMBL/GenBank/DDBJ whole genome shotgun (WGS) entry which is preliminary data.</text>
</comment>
<keyword evidence="3" id="KW-1185">Reference proteome</keyword>
<name>A0A8H4QQN1_9AGAR</name>
<evidence type="ECO:0000313" key="3">
    <source>
        <dbReference type="Proteomes" id="UP000521872"/>
    </source>
</evidence>
<dbReference type="AlphaFoldDB" id="A0A8H4QQN1"/>
<evidence type="ECO:0000313" key="2">
    <source>
        <dbReference type="EMBL" id="KAF4615111.1"/>
    </source>
</evidence>
<reference evidence="2 3" key="1">
    <citation type="submission" date="2019-12" db="EMBL/GenBank/DDBJ databases">
        <authorList>
            <person name="Floudas D."/>
            <person name="Bentzer J."/>
            <person name="Ahren D."/>
            <person name="Johansson T."/>
            <person name="Persson P."/>
            <person name="Tunlid A."/>
        </authorList>
    </citation>
    <scope>NUCLEOTIDE SEQUENCE [LARGE SCALE GENOMIC DNA]</scope>
    <source>
        <strain evidence="2 3">CBS 102.39</strain>
    </source>
</reference>
<dbReference type="EMBL" id="JAACJL010000044">
    <property type="protein sequence ID" value="KAF4615111.1"/>
    <property type="molecule type" value="Genomic_DNA"/>
</dbReference>
<protein>
    <submittedName>
        <fullName evidence="2">Uncharacterized protein</fullName>
    </submittedName>
</protein>